<keyword evidence="8" id="KW-1185">Reference proteome</keyword>
<dbReference type="HOGENOM" id="CLU_351259_0_0_1"/>
<organism evidence="7 8">
    <name type="scientific">Collybiopsis luxurians FD-317 M1</name>
    <dbReference type="NCBI Taxonomy" id="944289"/>
    <lineage>
        <taxon>Eukaryota</taxon>
        <taxon>Fungi</taxon>
        <taxon>Dikarya</taxon>
        <taxon>Basidiomycota</taxon>
        <taxon>Agaricomycotina</taxon>
        <taxon>Agaricomycetes</taxon>
        <taxon>Agaricomycetidae</taxon>
        <taxon>Agaricales</taxon>
        <taxon>Marasmiineae</taxon>
        <taxon>Omphalotaceae</taxon>
        <taxon>Collybiopsis</taxon>
        <taxon>Collybiopsis luxurians</taxon>
    </lineage>
</organism>
<evidence type="ECO:0000259" key="6">
    <source>
        <dbReference type="PROSITE" id="PS50865"/>
    </source>
</evidence>
<dbReference type="InterPro" id="IPR002893">
    <property type="entry name" value="Znf_MYND"/>
</dbReference>
<evidence type="ECO:0000256" key="5">
    <source>
        <dbReference type="SAM" id="MobiDB-lite"/>
    </source>
</evidence>
<evidence type="ECO:0000256" key="4">
    <source>
        <dbReference type="PROSITE-ProRule" id="PRU00134"/>
    </source>
</evidence>
<keyword evidence="2 4" id="KW-0863">Zinc-finger</keyword>
<protein>
    <recommendedName>
        <fullName evidence="6">MYND-type domain-containing protein</fullName>
    </recommendedName>
</protein>
<evidence type="ECO:0000256" key="2">
    <source>
        <dbReference type="ARBA" id="ARBA00022771"/>
    </source>
</evidence>
<evidence type="ECO:0000313" key="8">
    <source>
        <dbReference type="Proteomes" id="UP000053593"/>
    </source>
</evidence>
<sequence length="801" mass="92687">MASSNPYFFVEILPTLLQFFSKNPPENFLFDGKKKKSQKDHLVEQQASELELVAVDIIESIHLHFVQRKRQIRGQIREQVILDHIRKSWPALCLWLSFLIDSLIKPELDVFHALWSEIPLKALFAISKILVRVLNLNSGLIHCARELFSRIILCCLFVDVSSAESVSTMTVVGSLVPAIYDDDQRAVLAKFVKGLDPSRVHDIARTLCDLVQQPELDYNLIISWMACLCLVSFDSPRLISVHSGLHFITYLLRRISKNLSRLVRAQARGAGSLLEDAAIFKAVEIIMSHLYDMLSAELHIRVIRALEDGLLETFWELTQLSKKIPQLGFYKESLHRVLSAVFVYCSSHYYVLKELERRFQKRPLNEITEETEWPWGSVMKGLRRRFKARREWEGLMRGVDESFLCSNPMCPGTSGQAFRCVGCNVKFYCSRRCQKSHWPEHRCYCLASAKAQKEGTIRPLDDRCRLAADYILDVDHWSLRPQLLEEQAHYRESKGLSPDSFLISIVYDSSSLDRREVWTLEEAKEKHSELDWDRSFAAFVTYRRFFGEDAGPAIGLESTCFRPIVITKPGIFFDYVDEHNILFAMEKRGFKKDVSRLDDKDGLAREKEEKKKMHKKMKRIKRKEALANARETAEVEARVKAEAEAARRAEEQEKTRALLRARAQRKLTYKQQEKAKKRKAKEVAALVEQSDEVSEKMEMVEDEEEQQIAEKEIEDIEKEANHEAQDEPGASFESSSSSDGEDDTDDEVEWHRLVVRWLATREFTGQGRIMDFETRQMVESKPGVIIMAELSQRFNPHLERI</sequence>
<dbReference type="OrthoDB" id="3007465at2759"/>
<dbReference type="Gene3D" id="6.10.140.2220">
    <property type="match status" value="1"/>
</dbReference>
<dbReference type="AlphaFoldDB" id="A0A0D0AQW5"/>
<evidence type="ECO:0000313" key="7">
    <source>
        <dbReference type="EMBL" id="KIK52735.1"/>
    </source>
</evidence>
<feature type="compositionally biased region" description="Low complexity" evidence="5">
    <location>
        <begin position="727"/>
        <end position="738"/>
    </location>
</feature>
<dbReference type="PROSITE" id="PS50865">
    <property type="entry name" value="ZF_MYND_2"/>
    <property type="match status" value="1"/>
</dbReference>
<keyword evidence="1" id="KW-0479">Metal-binding</keyword>
<dbReference type="SUPFAM" id="SSF144232">
    <property type="entry name" value="HIT/MYND zinc finger-like"/>
    <property type="match status" value="1"/>
</dbReference>
<dbReference type="Proteomes" id="UP000053593">
    <property type="component" value="Unassembled WGS sequence"/>
</dbReference>
<evidence type="ECO:0000256" key="1">
    <source>
        <dbReference type="ARBA" id="ARBA00022723"/>
    </source>
</evidence>
<dbReference type="GO" id="GO:0008270">
    <property type="term" value="F:zinc ion binding"/>
    <property type="evidence" value="ECO:0007669"/>
    <property type="project" value="UniProtKB-KW"/>
</dbReference>
<feature type="region of interest" description="Disordered" evidence="5">
    <location>
        <begin position="669"/>
        <end position="747"/>
    </location>
</feature>
<feature type="compositionally biased region" description="Acidic residues" evidence="5">
    <location>
        <begin position="700"/>
        <end position="717"/>
    </location>
</feature>
<keyword evidence="3" id="KW-0862">Zinc</keyword>
<name>A0A0D0AQW5_9AGAR</name>
<gene>
    <name evidence="7" type="ORF">GYMLUDRAFT_265334</name>
</gene>
<dbReference type="Pfam" id="PF01753">
    <property type="entry name" value="zf-MYND"/>
    <property type="match status" value="1"/>
</dbReference>
<dbReference type="EMBL" id="KN834838">
    <property type="protein sequence ID" value="KIK52735.1"/>
    <property type="molecule type" value="Genomic_DNA"/>
</dbReference>
<accession>A0A0D0AQW5</accession>
<evidence type="ECO:0000256" key="3">
    <source>
        <dbReference type="ARBA" id="ARBA00022833"/>
    </source>
</evidence>
<proteinExistence type="predicted"/>
<feature type="domain" description="MYND-type" evidence="6">
    <location>
        <begin position="407"/>
        <end position="445"/>
    </location>
</feature>
<reference evidence="7 8" key="1">
    <citation type="submission" date="2014-04" db="EMBL/GenBank/DDBJ databases">
        <title>Evolutionary Origins and Diversification of the Mycorrhizal Mutualists.</title>
        <authorList>
            <consortium name="DOE Joint Genome Institute"/>
            <consortium name="Mycorrhizal Genomics Consortium"/>
            <person name="Kohler A."/>
            <person name="Kuo A."/>
            <person name="Nagy L.G."/>
            <person name="Floudas D."/>
            <person name="Copeland A."/>
            <person name="Barry K.W."/>
            <person name="Cichocki N."/>
            <person name="Veneault-Fourrey C."/>
            <person name="LaButti K."/>
            <person name="Lindquist E.A."/>
            <person name="Lipzen A."/>
            <person name="Lundell T."/>
            <person name="Morin E."/>
            <person name="Murat C."/>
            <person name="Riley R."/>
            <person name="Ohm R."/>
            <person name="Sun H."/>
            <person name="Tunlid A."/>
            <person name="Henrissat B."/>
            <person name="Grigoriev I.V."/>
            <person name="Hibbett D.S."/>
            <person name="Martin F."/>
        </authorList>
    </citation>
    <scope>NUCLEOTIDE SEQUENCE [LARGE SCALE GENOMIC DNA]</scope>
    <source>
        <strain evidence="7 8">FD-317 M1</strain>
    </source>
</reference>